<dbReference type="Proteomes" id="UP000194266">
    <property type="component" value="Unassembled WGS sequence"/>
</dbReference>
<dbReference type="RefSeq" id="WP_086170805.1">
    <property type="nucleotide sequence ID" value="NZ_MRYD01000110.1"/>
</dbReference>
<accession>A0ABX3YHI8</accession>
<protein>
    <submittedName>
        <fullName evidence="1">Uncharacterized protein</fullName>
    </submittedName>
</protein>
<sequence length="93" mass="10803">MSSEEQDHAARRAYQHQQAQVQAYVWATRATAEYNHAVRHEDDARERQQYDSGWQRDRAAESRTLAQVHGIRSTEALRLAEMWAHVAQALETI</sequence>
<proteinExistence type="predicted"/>
<evidence type="ECO:0000313" key="2">
    <source>
        <dbReference type="Proteomes" id="UP000194266"/>
    </source>
</evidence>
<keyword evidence="2" id="KW-1185">Reference proteome</keyword>
<dbReference type="EMBL" id="MRYD01000110">
    <property type="protein sequence ID" value="OSZ58678.1"/>
    <property type="molecule type" value="Genomic_DNA"/>
</dbReference>
<reference evidence="1 2" key="1">
    <citation type="submission" date="2016-12" db="EMBL/GenBank/DDBJ databases">
        <title>Genome Mining:The Detection of Biosynthetic Gene Clusters to Aid in the Expression of Curamycin A produced by Streptomyces sp. strain CZA14.</title>
        <authorList>
            <person name="Durrell K.A."/>
            <person name="Kirby B.M."/>
            <person name="Khan W."/>
            <person name="Mthethwa T."/>
            <person name="Le Roes-Hill M."/>
        </authorList>
    </citation>
    <scope>NUCLEOTIDE SEQUENCE [LARGE SCALE GENOMIC DNA]</scope>
    <source>
        <strain evidence="1 2">CZA14</strain>
    </source>
</reference>
<gene>
    <name evidence="1" type="ORF">OQI_20445</name>
</gene>
<name>A0ABX3YHI8_9ACTN</name>
<organism evidence="1 2">
    <name type="scientific">Streptomyces pharetrae CZA14</name>
    <dbReference type="NCBI Taxonomy" id="1144883"/>
    <lineage>
        <taxon>Bacteria</taxon>
        <taxon>Bacillati</taxon>
        <taxon>Actinomycetota</taxon>
        <taxon>Actinomycetes</taxon>
        <taxon>Kitasatosporales</taxon>
        <taxon>Streptomycetaceae</taxon>
        <taxon>Streptomyces</taxon>
    </lineage>
</organism>
<evidence type="ECO:0000313" key="1">
    <source>
        <dbReference type="EMBL" id="OSZ58678.1"/>
    </source>
</evidence>
<comment type="caution">
    <text evidence="1">The sequence shown here is derived from an EMBL/GenBank/DDBJ whole genome shotgun (WGS) entry which is preliminary data.</text>
</comment>